<organism evidence="3 4">
    <name type="scientific">Marinomonas phaeophyticola</name>
    <dbReference type="NCBI Taxonomy" id="3004091"/>
    <lineage>
        <taxon>Bacteria</taxon>
        <taxon>Pseudomonadati</taxon>
        <taxon>Pseudomonadota</taxon>
        <taxon>Gammaproteobacteria</taxon>
        <taxon>Oceanospirillales</taxon>
        <taxon>Oceanospirillaceae</taxon>
        <taxon>Marinomonas</taxon>
    </lineage>
</organism>
<keyword evidence="2" id="KW-0560">Oxidoreductase</keyword>
<dbReference type="InterPro" id="IPR002347">
    <property type="entry name" value="SDR_fam"/>
</dbReference>
<dbReference type="Proteomes" id="UP001149719">
    <property type="component" value="Unassembled WGS sequence"/>
</dbReference>
<dbReference type="CDD" id="cd05233">
    <property type="entry name" value="SDR_c"/>
    <property type="match status" value="1"/>
</dbReference>
<evidence type="ECO:0000256" key="1">
    <source>
        <dbReference type="ARBA" id="ARBA00006484"/>
    </source>
</evidence>
<comment type="caution">
    <text evidence="3">The sequence shown here is derived from an EMBL/GenBank/DDBJ whole genome shotgun (WGS) entry which is preliminary data.</text>
</comment>
<keyword evidence="4" id="KW-1185">Reference proteome</keyword>
<dbReference type="InterPro" id="IPR020904">
    <property type="entry name" value="Sc_DH/Rdtase_CS"/>
</dbReference>
<dbReference type="SUPFAM" id="SSF51735">
    <property type="entry name" value="NAD(P)-binding Rossmann-fold domains"/>
    <property type="match status" value="1"/>
</dbReference>
<gene>
    <name evidence="3" type="ORF">O1D97_07025</name>
</gene>
<evidence type="ECO:0000313" key="3">
    <source>
        <dbReference type="EMBL" id="MCZ2721408.1"/>
    </source>
</evidence>
<dbReference type="RefSeq" id="WP_269124172.1">
    <property type="nucleotide sequence ID" value="NZ_JAPUBN010000013.1"/>
</dbReference>
<evidence type="ECO:0000313" key="4">
    <source>
        <dbReference type="Proteomes" id="UP001149719"/>
    </source>
</evidence>
<dbReference type="PRINTS" id="PR00080">
    <property type="entry name" value="SDRFAMILY"/>
</dbReference>
<evidence type="ECO:0000256" key="2">
    <source>
        <dbReference type="ARBA" id="ARBA00023002"/>
    </source>
</evidence>
<sequence length="250" mass="26728">MSAKKVVIITGGSRGIGAEAAKLFARNGYAVCINYVRNVMAAKKVQQDILDMGGECIIVQADVSKADEVEFLFQAVDNTWGSLSVLVNNAGILKTQTRFEGISAERFMDVMRTNVLSCFLCSQQAIKRMSYRCDGRGGAIINISSKAAQTGSPNEYVDYAASKGAMDSMTRGLAMEVAAEGIRVNGVRPGLIYTEMHAAGGEAERVDRLKSKIPMQRGGEASEVAEAIVWLASEKSSFVTGTFIDTSGGL</sequence>
<name>A0ABT4JSX3_9GAMM</name>
<protein>
    <submittedName>
        <fullName evidence="3">SDR family oxidoreductase</fullName>
    </submittedName>
</protein>
<dbReference type="PANTHER" id="PTHR43639:SF1">
    <property type="entry name" value="SHORT-CHAIN DEHYDROGENASE_REDUCTASE FAMILY PROTEIN"/>
    <property type="match status" value="1"/>
</dbReference>
<dbReference type="PRINTS" id="PR00081">
    <property type="entry name" value="GDHRDH"/>
</dbReference>
<dbReference type="EMBL" id="JAPUBN010000013">
    <property type="protein sequence ID" value="MCZ2721408.1"/>
    <property type="molecule type" value="Genomic_DNA"/>
</dbReference>
<reference evidence="3" key="1">
    <citation type="submission" date="2022-12" db="EMBL/GenBank/DDBJ databases">
        <title>Marinomonas 15G1-11 sp. nov, isolated from marine algae.</title>
        <authorList>
            <person name="Butt M."/>
            <person name="Choi D.G."/>
            <person name="Kim J.M."/>
            <person name="Lee J.K."/>
            <person name="Baek J.H."/>
            <person name="Jeon C.O."/>
        </authorList>
    </citation>
    <scope>NUCLEOTIDE SEQUENCE</scope>
    <source>
        <strain evidence="3">15G1-11</strain>
    </source>
</reference>
<comment type="similarity">
    <text evidence="1">Belongs to the short-chain dehydrogenases/reductases (SDR) family.</text>
</comment>
<proteinExistence type="inferred from homology"/>
<dbReference type="InterPro" id="IPR036291">
    <property type="entry name" value="NAD(P)-bd_dom_sf"/>
</dbReference>
<dbReference type="PROSITE" id="PS00061">
    <property type="entry name" value="ADH_SHORT"/>
    <property type="match status" value="1"/>
</dbReference>
<dbReference type="PANTHER" id="PTHR43639">
    <property type="entry name" value="OXIDOREDUCTASE, SHORT-CHAIN DEHYDROGENASE/REDUCTASE FAMILY (AFU_ORTHOLOGUE AFUA_5G02870)"/>
    <property type="match status" value="1"/>
</dbReference>
<accession>A0ABT4JSX3</accession>
<dbReference type="Gene3D" id="3.40.50.720">
    <property type="entry name" value="NAD(P)-binding Rossmann-like Domain"/>
    <property type="match status" value="1"/>
</dbReference>
<dbReference type="Pfam" id="PF13561">
    <property type="entry name" value="adh_short_C2"/>
    <property type="match status" value="1"/>
</dbReference>